<reference evidence="9" key="1">
    <citation type="submission" date="2023-10" db="EMBL/GenBank/DDBJ databases">
        <authorList>
            <person name="Chen Y."/>
            <person name="Shah S."/>
            <person name="Dougan E. K."/>
            <person name="Thang M."/>
            <person name="Chan C."/>
        </authorList>
    </citation>
    <scope>NUCLEOTIDE SEQUENCE [LARGE SCALE GENOMIC DNA]</scope>
</reference>
<dbReference type="EMBL" id="CAUYUJ010020504">
    <property type="protein sequence ID" value="CAK0898769.1"/>
    <property type="molecule type" value="Genomic_DNA"/>
</dbReference>
<feature type="region of interest" description="Disordered" evidence="7">
    <location>
        <begin position="447"/>
        <end position="480"/>
    </location>
</feature>
<proteinExistence type="predicted"/>
<dbReference type="Gene3D" id="3.50.50.60">
    <property type="entry name" value="FAD/NAD(P)-binding domain"/>
    <property type="match status" value="2"/>
</dbReference>
<evidence type="ECO:0000256" key="2">
    <source>
        <dbReference type="ARBA" id="ARBA00022630"/>
    </source>
</evidence>
<evidence type="ECO:0000313" key="10">
    <source>
        <dbReference type="Proteomes" id="UP001189429"/>
    </source>
</evidence>
<accession>A0ABN9XGS9</accession>
<evidence type="ECO:0000259" key="8">
    <source>
        <dbReference type="Pfam" id="PF01494"/>
    </source>
</evidence>
<dbReference type="Pfam" id="PF01494">
    <property type="entry name" value="FAD_binding_3"/>
    <property type="match status" value="1"/>
</dbReference>
<evidence type="ECO:0000256" key="5">
    <source>
        <dbReference type="ARBA" id="ARBA00023002"/>
    </source>
</evidence>
<dbReference type="PANTHER" id="PTHR46028">
    <property type="entry name" value="KYNURENINE 3-MONOOXYGENASE"/>
    <property type="match status" value="1"/>
</dbReference>
<keyword evidence="4" id="KW-0521">NADP</keyword>
<comment type="caution">
    <text evidence="9">The sequence shown here is derived from an EMBL/GenBank/DDBJ whole genome shotgun (WGS) entry which is preliminary data.</text>
</comment>
<evidence type="ECO:0000256" key="1">
    <source>
        <dbReference type="ARBA" id="ARBA00001974"/>
    </source>
</evidence>
<keyword evidence="10" id="KW-1185">Reference proteome</keyword>
<evidence type="ECO:0000256" key="6">
    <source>
        <dbReference type="ARBA" id="ARBA00023033"/>
    </source>
</evidence>
<keyword evidence="5" id="KW-0560">Oxidoreductase</keyword>
<gene>
    <name evidence="9" type="ORF">PCOR1329_LOCUS76480</name>
</gene>
<evidence type="ECO:0000256" key="4">
    <source>
        <dbReference type="ARBA" id="ARBA00022857"/>
    </source>
</evidence>
<feature type="compositionally biased region" description="Gly residues" evidence="7">
    <location>
        <begin position="392"/>
        <end position="404"/>
    </location>
</feature>
<evidence type="ECO:0000256" key="7">
    <source>
        <dbReference type="SAM" id="MobiDB-lite"/>
    </source>
</evidence>
<evidence type="ECO:0000313" key="9">
    <source>
        <dbReference type="EMBL" id="CAK0898769.1"/>
    </source>
</evidence>
<dbReference type="PRINTS" id="PR00420">
    <property type="entry name" value="RNGMNOXGNASE"/>
</dbReference>
<feature type="domain" description="FAD-binding" evidence="8">
    <location>
        <begin position="24"/>
        <end position="350"/>
    </location>
</feature>
<protein>
    <recommendedName>
        <fullName evidence="8">FAD-binding domain-containing protein</fullName>
    </recommendedName>
</protein>
<dbReference type="InterPro" id="IPR002938">
    <property type="entry name" value="FAD-bd"/>
</dbReference>
<keyword evidence="6" id="KW-0503">Monooxygenase</keyword>
<dbReference type="Proteomes" id="UP001189429">
    <property type="component" value="Unassembled WGS sequence"/>
</dbReference>
<organism evidence="9 10">
    <name type="scientific">Prorocentrum cordatum</name>
    <dbReference type="NCBI Taxonomy" id="2364126"/>
    <lineage>
        <taxon>Eukaryota</taxon>
        <taxon>Sar</taxon>
        <taxon>Alveolata</taxon>
        <taxon>Dinophyceae</taxon>
        <taxon>Prorocentrales</taxon>
        <taxon>Prorocentraceae</taxon>
        <taxon>Prorocentrum</taxon>
    </lineage>
</organism>
<evidence type="ECO:0000256" key="3">
    <source>
        <dbReference type="ARBA" id="ARBA00022827"/>
    </source>
</evidence>
<keyword evidence="3" id="KW-0274">FAD</keyword>
<feature type="region of interest" description="Disordered" evidence="7">
    <location>
        <begin position="362"/>
        <end position="406"/>
    </location>
</feature>
<sequence>MPLAPKSGAPAPAARSWPGAPGLRVAVAGGGPAGLGCAIGLARQGHEVHVFERLDTPAARGLVSRERSYPVMVEARGMRALERLGAAGPRSAVRRHMAQREDFSFDALIGSRDALVQGLLEHIGESQAAWPGAVHIHHCCGVVGVDLGRRALELAPGAAAPGAEAAALGAPWDLVCACDGKNSPVRESAAVQDPDLQVSHHEDFTWYKPITVDDPKDLAPGRRHDLDGVGVVVLPNGTAVGRVGMKGAGKGSGAGQLRRMGLHTLLSHVSAEEEAAFDSRRVSSEGGGANASRLVAGGCLALIGDAATSYVEARGGRGGANHALEMAASLAEALAARGCSGLEEALRTWSEGRMPDELAYARGQLGGPPDTAPYRELSAKGKGQGKGKGKGKSGPGGAYGGGAGQFEAAAEPRGHGFEPYCHGQKGWGGRLGAKAWGAAPDYASPGDLPGAAGWQGKGKGKGKGKGEGKGKGKGWWWGGS</sequence>
<keyword evidence="2" id="KW-0285">Flavoprotein</keyword>
<name>A0ABN9XGS9_9DINO</name>
<dbReference type="SUPFAM" id="SSF51905">
    <property type="entry name" value="FAD/NAD(P)-binding domain"/>
    <property type="match status" value="1"/>
</dbReference>
<dbReference type="InterPro" id="IPR036188">
    <property type="entry name" value="FAD/NAD-bd_sf"/>
</dbReference>
<dbReference type="PANTHER" id="PTHR46028:SF2">
    <property type="entry name" value="KYNURENINE 3-MONOOXYGENASE"/>
    <property type="match status" value="1"/>
</dbReference>
<comment type="cofactor">
    <cofactor evidence="1">
        <name>FAD</name>
        <dbReference type="ChEBI" id="CHEBI:57692"/>
    </cofactor>
</comment>